<name>B4MPU2_DROWI</name>
<dbReference type="InterPro" id="IPR006601">
    <property type="entry name" value="Uncharacterised_DM11_DROME"/>
</dbReference>
<organism evidence="3">
    <name type="scientific">Drosophila willistoni</name>
    <name type="common">Fruit fly</name>
    <dbReference type="NCBI Taxonomy" id="7260"/>
    <lineage>
        <taxon>Eukaryota</taxon>
        <taxon>Metazoa</taxon>
        <taxon>Ecdysozoa</taxon>
        <taxon>Arthropoda</taxon>
        <taxon>Hexapoda</taxon>
        <taxon>Insecta</taxon>
        <taxon>Pterygota</taxon>
        <taxon>Neoptera</taxon>
        <taxon>Endopterygota</taxon>
        <taxon>Diptera</taxon>
        <taxon>Brachycera</taxon>
        <taxon>Muscomorpha</taxon>
        <taxon>Ephydroidea</taxon>
        <taxon>Drosophilidae</taxon>
        <taxon>Drosophila</taxon>
        <taxon>Sophophora</taxon>
    </lineage>
</organism>
<protein>
    <submittedName>
        <fullName evidence="2">GK21541</fullName>
    </submittedName>
</protein>
<dbReference type="EMBL" id="CH963849">
    <property type="protein sequence ID" value="EDW74131.1"/>
    <property type="molecule type" value="Genomic_DNA"/>
</dbReference>
<dbReference type="AlphaFoldDB" id="B4MPU2"/>
<proteinExistence type="predicted"/>
<dbReference type="HOGENOM" id="CLU_094350_0_0_1"/>
<evidence type="ECO:0000313" key="3">
    <source>
        <dbReference type="Proteomes" id="UP000007798"/>
    </source>
</evidence>
<dbReference type="SMART" id="SM00675">
    <property type="entry name" value="DM11"/>
    <property type="match status" value="1"/>
</dbReference>
<feature type="signal peptide" evidence="1">
    <location>
        <begin position="1"/>
        <end position="19"/>
    </location>
</feature>
<dbReference type="PhylomeDB" id="B4MPU2"/>
<feature type="chain" id="PRO_5002818471" evidence="1">
    <location>
        <begin position="20"/>
        <end position="201"/>
    </location>
</feature>
<dbReference type="Proteomes" id="UP000007798">
    <property type="component" value="Unassembled WGS sequence"/>
</dbReference>
<gene>
    <name evidence="2" type="primary">Dwil\GK21541</name>
    <name evidence="2" type="ORF">Dwil_GK21541</name>
</gene>
<reference evidence="2 3" key="1">
    <citation type="journal article" date="2007" name="Nature">
        <title>Evolution of genes and genomes on the Drosophila phylogeny.</title>
        <authorList>
            <consortium name="Drosophila 12 Genomes Consortium"/>
            <person name="Clark A.G."/>
            <person name="Eisen M.B."/>
            <person name="Smith D.R."/>
            <person name="Bergman C.M."/>
            <person name="Oliver B."/>
            <person name="Markow T.A."/>
            <person name="Kaufman T.C."/>
            <person name="Kellis M."/>
            <person name="Gelbart W."/>
            <person name="Iyer V.N."/>
            <person name="Pollard D.A."/>
            <person name="Sackton T.B."/>
            <person name="Larracuente A.M."/>
            <person name="Singh N.D."/>
            <person name="Abad J.P."/>
            <person name="Abt D.N."/>
            <person name="Adryan B."/>
            <person name="Aguade M."/>
            <person name="Akashi H."/>
            <person name="Anderson W.W."/>
            <person name="Aquadro C.F."/>
            <person name="Ardell D.H."/>
            <person name="Arguello R."/>
            <person name="Artieri C.G."/>
            <person name="Barbash D.A."/>
            <person name="Barker D."/>
            <person name="Barsanti P."/>
            <person name="Batterham P."/>
            <person name="Batzoglou S."/>
            <person name="Begun D."/>
            <person name="Bhutkar A."/>
            <person name="Blanco E."/>
            <person name="Bosak S.A."/>
            <person name="Bradley R.K."/>
            <person name="Brand A.D."/>
            <person name="Brent M.R."/>
            <person name="Brooks A.N."/>
            <person name="Brown R.H."/>
            <person name="Butlin R.K."/>
            <person name="Caggese C."/>
            <person name="Calvi B.R."/>
            <person name="Bernardo de Carvalho A."/>
            <person name="Caspi A."/>
            <person name="Castrezana S."/>
            <person name="Celniker S.E."/>
            <person name="Chang J.L."/>
            <person name="Chapple C."/>
            <person name="Chatterji S."/>
            <person name="Chinwalla A."/>
            <person name="Civetta A."/>
            <person name="Clifton S.W."/>
            <person name="Comeron J.M."/>
            <person name="Costello J.C."/>
            <person name="Coyne J.A."/>
            <person name="Daub J."/>
            <person name="David R.G."/>
            <person name="Delcher A.L."/>
            <person name="Delehaunty K."/>
            <person name="Do C.B."/>
            <person name="Ebling H."/>
            <person name="Edwards K."/>
            <person name="Eickbush T."/>
            <person name="Evans J.D."/>
            <person name="Filipski A."/>
            <person name="Findeiss S."/>
            <person name="Freyhult E."/>
            <person name="Fulton L."/>
            <person name="Fulton R."/>
            <person name="Garcia A.C."/>
            <person name="Gardiner A."/>
            <person name="Garfield D.A."/>
            <person name="Garvin B.E."/>
            <person name="Gibson G."/>
            <person name="Gilbert D."/>
            <person name="Gnerre S."/>
            <person name="Godfrey J."/>
            <person name="Good R."/>
            <person name="Gotea V."/>
            <person name="Gravely B."/>
            <person name="Greenberg A.J."/>
            <person name="Griffiths-Jones S."/>
            <person name="Gross S."/>
            <person name="Guigo R."/>
            <person name="Gustafson E.A."/>
            <person name="Haerty W."/>
            <person name="Hahn M.W."/>
            <person name="Halligan D.L."/>
            <person name="Halpern A.L."/>
            <person name="Halter G.M."/>
            <person name="Han M.V."/>
            <person name="Heger A."/>
            <person name="Hillier L."/>
            <person name="Hinrichs A.S."/>
            <person name="Holmes I."/>
            <person name="Hoskins R.A."/>
            <person name="Hubisz M.J."/>
            <person name="Hultmark D."/>
            <person name="Huntley M.A."/>
            <person name="Jaffe D.B."/>
            <person name="Jagadeeshan S."/>
            <person name="Jeck W.R."/>
            <person name="Johnson J."/>
            <person name="Jones C.D."/>
            <person name="Jordan W.C."/>
            <person name="Karpen G.H."/>
            <person name="Kataoka E."/>
            <person name="Keightley P.D."/>
            <person name="Kheradpour P."/>
            <person name="Kirkness E.F."/>
            <person name="Koerich L.B."/>
            <person name="Kristiansen K."/>
            <person name="Kudrna D."/>
            <person name="Kulathinal R.J."/>
            <person name="Kumar S."/>
            <person name="Kwok R."/>
            <person name="Lander E."/>
            <person name="Langley C.H."/>
            <person name="Lapoint R."/>
            <person name="Lazzaro B.P."/>
            <person name="Lee S.J."/>
            <person name="Levesque L."/>
            <person name="Li R."/>
            <person name="Lin C.F."/>
            <person name="Lin M.F."/>
            <person name="Lindblad-Toh K."/>
            <person name="Llopart A."/>
            <person name="Long M."/>
            <person name="Low L."/>
            <person name="Lozovsky E."/>
            <person name="Lu J."/>
            <person name="Luo M."/>
            <person name="Machado C.A."/>
            <person name="Makalowski W."/>
            <person name="Marzo M."/>
            <person name="Matsuda M."/>
            <person name="Matzkin L."/>
            <person name="McAllister B."/>
            <person name="McBride C.S."/>
            <person name="McKernan B."/>
            <person name="McKernan K."/>
            <person name="Mendez-Lago M."/>
            <person name="Minx P."/>
            <person name="Mollenhauer M.U."/>
            <person name="Montooth K."/>
            <person name="Mount S.M."/>
            <person name="Mu X."/>
            <person name="Myers E."/>
            <person name="Negre B."/>
            <person name="Newfeld S."/>
            <person name="Nielsen R."/>
            <person name="Noor M.A."/>
            <person name="O'Grady P."/>
            <person name="Pachter L."/>
            <person name="Papaceit M."/>
            <person name="Parisi M.J."/>
            <person name="Parisi M."/>
            <person name="Parts L."/>
            <person name="Pedersen J.S."/>
            <person name="Pesole G."/>
            <person name="Phillippy A.M."/>
            <person name="Ponting C.P."/>
            <person name="Pop M."/>
            <person name="Porcelli D."/>
            <person name="Powell J.R."/>
            <person name="Prohaska S."/>
            <person name="Pruitt K."/>
            <person name="Puig M."/>
            <person name="Quesneville H."/>
            <person name="Ram K.R."/>
            <person name="Rand D."/>
            <person name="Rasmussen M.D."/>
            <person name="Reed L.K."/>
            <person name="Reenan R."/>
            <person name="Reily A."/>
            <person name="Remington K.A."/>
            <person name="Rieger T.T."/>
            <person name="Ritchie M.G."/>
            <person name="Robin C."/>
            <person name="Rogers Y.H."/>
            <person name="Rohde C."/>
            <person name="Rozas J."/>
            <person name="Rubenfield M.J."/>
            <person name="Ruiz A."/>
            <person name="Russo S."/>
            <person name="Salzberg S.L."/>
            <person name="Sanchez-Gracia A."/>
            <person name="Saranga D.J."/>
            <person name="Sato H."/>
            <person name="Schaeffer S.W."/>
            <person name="Schatz M.C."/>
            <person name="Schlenke T."/>
            <person name="Schwartz R."/>
            <person name="Segarra C."/>
            <person name="Singh R.S."/>
            <person name="Sirot L."/>
            <person name="Sirota M."/>
            <person name="Sisneros N.B."/>
            <person name="Smith C.D."/>
            <person name="Smith T.F."/>
            <person name="Spieth J."/>
            <person name="Stage D.E."/>
            <person name="Stark A."/>
            <person name="Stephan W."/>
            <person name="Strausberg R.L."/>
            <person name="Strempel S."/>
            <person name="Sturgill D."/>
            <person name="Sutton G."/>
            <person name="Sutton G.G."/>
            <person name="Tao W."/>
            <person name="Teichmann S."/>
            <person name="Tobari Y.N."/>
            <person name="Tomimura Y."/>
            <person name="Tsolas J.M."/>
            <person name="Valente V.L."/>
            <person name="Venter E."/>
            <person name="Venter J.C."/>
            <person name="Vicario S."/>
            <person name="Vieira F.G."/>
            <person name="Vilella A.J."/>
            <person name="Villasante A."/>
            <person name="Walenz B."/>
            <person name="Wang J."/>
            <person name="Wasserman M."/>
            <person name="Watts T."/>
            <person name="Wilson D."/>
            <person name="Wilson R.K."/>
            <person name="Wing R.A."/>
            <person name="Wolfner M.F."/>
            <person name="Wong A."/>
            <person name="Wong G.K."/>
            <person name="Wu C.I."/>
            <person name="Wu G."/>
            <person name="Yamamoto D."/>
            <person name="Yang H.P."/>
            <person name="Yang S.P."/>
            <person name="Yorke J.A."/>
            <person name="Yoshida K."/>
            <person name="Zdobnov E."/>
            <person name="Zhang P."/>
            <person name="Zhang Y."/>
            <person name="Zimin A.V."/>
            <person name="Baldwin J."/>
            <person name="Abdouelleil A."/>
            <person name="Abdulkadir J."/>
            <person name="Abebe A."/>
            <person name="Abera B."/>
            <person name="Abreu J."/>
            <person name="Acer S.C."/>
            <person name="Aftuck L."/>
            <person name="Alexander A."/>
            <person name="An P."/>
            <person name="Anderson E."/>
            <person name="Anderson S."/>
            <person name="Arachi H."/>
            <person name="Azer M."/>
            <person name="Bachantsang P."/>
            <person name="Barry A."/>
            <person name="Bayul T."/>
            <person name="Berlin A."/>
            <person name="Bessette D."/>
            <person name="Bloom T."/>
            <person name="Blye J."/>
            <person name="Boguslavskiy L."/>
            <person name="Bonnet C."/>
            <person name="Boukhgalter B."/>
            <person name="Bourzgui I."/>
            <person name="Brown A."/>
            <person name="Cahill P."/>
            <person name="Channer S."/>
            <person name="Cheshatsang Y."/>
            <person name="Chuda L."/>
            <person name="Citroen M."/>
            <person name="Collymore A."/>
            <person name="Cooke P."/>
            <person name="Costello M."/>
            <person name="D'Aco K."/>
            <person name="Daza R."/>
            <person name="De Haan G."/>
            <person name="DeGray S."/>
            <person name="DeMaso C."/>
            <person name="Dhargay N."/>
            <person name="Dooley K."/>
            <person name="Dooley E."/>
            <person name="Doricent M."/>
            <person name="Dorje P."/>
            <person name="Dorjee K."/>
            <person name="Dupes A."/>
            <person name="Elong R."/>
            <person name="Falk J."/>
            <person name="Farina A."/>
            <person name="Faro S."/>
            <person name="Ferguson D."/>
            <person name="Fisher S."/>
            <person name="Foley C.D."/>
            <person name="Franke A."/>
            <person name="Friedrich D."/>
            <person name="Gadbois L."/>
            <person name="Gearin G."/>
            <person name="Gearin C.R."/>
            <person name="Giannoukos G."/>
            <person name="Goode T."/>
            <person name="Graham J."/>
            <person name="Grandbois E."/>
            <person name="Grewal S."/>
            <person name="Gyaltsen K."/>
            <person name="Hafez N."/>
            <person name="Hagos B."/>
            <person name="Hall J."/>
            <person name="Henson C."/>
            <person name="Hollinger A."/>
            <person name="Honan T."/>
            <person name="Huard M.D."/>
            <person name="Hughes L."/>
            <person name="Hurhula B."/>
            <person name="Husby M.E."/>
            <person name="Kamat A."/>
            <person name="Kanga B."/>
            <person name="Kashin S."/>
            <person name="Khazanovich D."/>
            <person name="Kisner P."/>
            <person name="Lance K."/>
            <person name="Lara M."/>
            <person name="Lee W."/>
            <person name="Lennon N."/>
            <person name="Letendre F."/>
            <person name="LeVine R."/>
            <person name="Lipovsky A."/>
            <person name="Liu X."/>
            <person name="Liu J."/>
            <person name="Liu S."/>
            <person name="Lokyitsang T."/>
            <person name="Lokyitsang Y."/>
            <person name="Lubonja R."/>
            <person name="Lui A."/>
            <person name="MacDonald P."/>
            <person name="Magnisalis V."/>
            <person name="Maru K."/>
            <person name="Matthews C."/>
            <person name="McCusker W."/>
            <person name="McDonough S."/>
            <person name="Mehta T."/>
            <person name="Meldrim J."/>
            <person name="Meneus L."/>
            <person name="Mihai O."/>
            <person name="Mihalev A."/>
            <person name="Mihova T."/>
            <person name="Mittelman R."/>
            <person name="Mlenga V."/>
            <person name="Montmayeur A."/>
            <person name="Mulrain L."/>
            <person name="Navidi A."/>
            <person name="Naylor J."/>
            <person name="Negash T."/>
            <person name="Nguyen T."/>
            <person name="Nguyen N."/>
            <person name="Nicol R."/>
            <person name="Norbu C."/>
            <person name="Norbu N."/>
            <person name="Novod N."/>
            <person name="O'Neill B."/>
            <person name="Osman S."/>
            <person name="Markiewicz E."/>
            <person name="Oyono O.L."/>
            <person name="Patti C."/>
            <person name="Phunkhang P."/>
            <person name="Pierre F."/>
            <person name="Priest M."/>
            <person name="Raghuraman S."/>
            <person name="Rege F."/>
            <person name="Reyes R."/>
            <person name="Rise C."/>
            <person name="Rogov P."/>
            <person name="Ross K."/>
            <person name="Ryan E."/>
            <person name="Settipalli S."/>
            <person name="Shea T."/>
            <person name="Sherpa N."/>
            <person name="Shi L."/>
            <person name="Shih D."/>
            <person name="Sparrow T."/>
            <person name="Spaulding J."/>
            <person name="Stalker J."/>
            <person name="Stange-Thomann N."/>
            <person name="Stavropoulos S."/>
            <person name="Stone C."/>
            <person name="Strader C."/>
            <person name="Tesfaye S."/>
            <person name="Thomson T."/>
            <person name="Thoulutsang Y."/>
            <person name="Thoulutsang D."/>
            <person name="Topham K."/>
            <person name="Topping I."/>
            <person name="Tsamla T."/>
            <person name="Vassiliev H."/>
            <person name="Vo A."/>
            <person name="Wangchuk T."/>
            <person name="Wangdi T."/>
            <person name="Weiand M."/>
            <person name="Wilkinson J."/>
            <person name="Wilson A."/>
            <person name="Yadav S."/>
            <person name="Young G."/>
            <person name="Yu Q."/>
            <person name="Zembek L."/>
            <person name="Zhong D."/>
            <person name="Zimmer A."/>
            <person name="Zwirko Z."/>
            <person name="Jaffe D.B."/>
            <person name="Alvarez P."/>
            <person name="Brockman W."/>
            <person name="Butler J."/>
            <person name="Chin C."/>
            <person name="Gnerre S."/>
            <person name="Grabherr M."/>
            <person name="Kleber M."/>
            <person name="Mauceli E."/>
            <person name="MacCallum I."/>
        </authorList>
    </citation>
    <scope>NUCLEOTIDE SEQUENCE [LARGE SCALE GENOMIC DNA]</scope>
    <source>
        <strain evidence="3">Tucson 14030-0811.24</strain>
    </source>
</reference>
<keyword evidence="3" id="KW-1185">Reference proteome</keyword>
<accession>B4MPU2</accession>
<dbReference type="OrthoDB" id="7975395at2759"/>
<dbReference type="InParanoid" id="B4MPU2"/>
<dbReference type="FunCoup" id="B4MPU2">
    <property type="interactions" value="83"/>
</dbReference>
<dbReference type="eggNOG" id="ENOG502T6RR">
    <property type="taxonomic scope" value="Eukaryota"/>
</dbReference>
<keyword evidence="1" id="KW-0732">Signal</keyword>
<dbReference type="KEGG" id="dwi:6640621"/>
<evidence type="ECO:0000313" key="2">
    <source>
        <dbReference type="EMBL" id="EDW74131.1"/>
    </source>
</evidence>
<sequence length="201" mass="23037">MLKILWFTLLSYQLTIVLATDYELLLEDPDIFSPCTEGVPGSVGIGEIFDLSQIEYNQDSDVIHVSGNATTTWDIQPTDRIAGSFAIFHNERGNWEPTVFSMSTQDFCSSMYNADSYWYKSWTKHILNKNDVQSKCLNTPGTLLVHEPFDVQLIIYNVRGSAQGRYKVVVTLEAFDEKNMRRETSLCFEIRGEVEKLKKKK</sequence>
<evidence type="ECO:0000256" key="1">
    <source>
        <dbReference type="SAM" id="SignalP"/>
    </source>
</evidence>
<dbReference type="OMA" id="KDQYWFK"/>